<dbReference type="Pfam" id="PF13489">
    <property type="entry name" value="Methyltransf_23"/>
    <property type="match status" value="1"/>
</dbReference>
<proteinExistence type="inferred from homology"/>
<evidence type="ECO:0000313" key="4">
    <source>
        <dbReference type="Proteomes" id="UP000078576"/>
    </source>
</evidence>
<dbReference type="PANTHER" id="PTHR43591:SF102">
    <property type="entry name" value="S-ADENOSYL-L-METHIONINE-DEPENDENT METHYLTRANSFERASE"/>
    <property type="match status" value="1"/>
</dbReference>
<evidence type="ECO:0000256" key="1">
    <source>
        <dbReference type="ARBA" id="ARBA00038158"/>
    </source>
</evidence>
<feature type="region of interest" description="Disordered" evidence="2">
    <location>
        <begin position="108"/>
        <end position="131"/>
    </location>
</feature>
<dbReference type="SUPFAM" id="SSF53335">
    <property type="entry name" value="S-adenosyl-L-methionine-dependent methyltransferases"/>
    <property type="match status" value="1"/>
</dbReference>
<dbReference type="Proteomes" id="UP000078576">
    <property type="component" value="Unassembled WGS sequence"/>
</dbReference>
<keyword evidence="4" id="KW-1185">Reference proteome</keyword>
<dbReference type="PANTHER" id="PTHR43591">
    <property type="entry name" value="METHYLTRANSFERASE"/>
    <property type="match status" value="1"/>
</dbReference>
<accession>A0A194URJ6</accession>
<reference evidence="4" key="1">
    <citation type="submission" date="2014-12" db="EMBL/GenBank/DDBJ databases">
        <title>Genome Sequence of Valsa Canker Pathogens Uncovers a Specific Adaption of Colonization on Woody Bark.</title>
        <authorList>
            <person name="Yin Z."/>
            <person name="Liu H."/>
            <person name="Gao X."/>
            <person name="Li Z."/>
            <person name="Song N."/>
            <person name="Ke X."/>
            <person name="Dai Q."/>
            <person name="Wu Y."/>
            <person name="Sun Y."/>
            <person name="Xu J.-R."/>
            <person name="Kang Z.K."/>
            <person name="Wang L."/>
            <person name="Huang L."/>
        </authorList>
    </citation>
    <scope>NUCLEOTIDE SEQUENCE [LARGE SCALE GENOMIC DNA]</scope>
    <source>
        <strain evidence="4">SXYL134</strain>
    </source>
</reference>
<evidence type="ECO:0008006" key="5">
    <source>
        <dbReference type="Google" id="ProtNLM"/>
    </source>
</evidence>
<protein>
    <recommendedName>
        <fullName evidence="5">S-adenosyl-L-methionine-dependent methyltransferase</fullName>
    </recommendedName>
</protein>
<gene>
    <name evidence="3" type="ORF">VP1G_01784</name>
</gene>
<dbReference type="OrthoDB" id="2013972at2759"/>
<evidence type="ECO:0000256" key="2">
    <source>
        <dbReference type="SAM" id="MobiDB-lite"/>
    </source>
</evidence>
<dbReference type="CDD" id="cd02440">
    <property type="entry name" value="AdoMet_MTases"/>
    <property type="match status" value="1"/>
</dbReference>
<feature type="region of interest" description="Disordered" evidence="2">
    <location>
        <begin position="1"/>
        <end position="33"/>
    </location>
</feature>
<dbReference type="Gene3D" id="3.40.50.150">
    <property type="entry name" value="Vaccinia Virus protein VP39"/>
    <property type="match status" value="1"/>
</dbReference>
<evidence type="ECO:0000313" key="3">
    <source>
        <dbReference type="EMBL" id="KUI54300.1"/>
    </source>
</evidence>
<name>A0A194URJ6_CYTMA</name>
<dbReference type="STRING" id="694573.A0A194URJ6"/>
<organism evidence="3 4">
    <name type="scientific">Cytospora mali</name>
    <name type="common">Apple Valsa canker fungus</name>
    <name type="synonym">Valsa mali</name>
    <dbReference type="NCBI Taxonomy" id="578113"/>
    <lineage>
        <taxon>Eukaryota</taxon>
        <taxon>Fungi</taxon>
        <taxon>Dikarya</taxon>
        <taxon>Ascomycota</taxon>
        <taxon>Pezizomycotina</taxon>
        <taxon>Sordariomycetes</taxon>
        <taxon>Sordariomycetidae</taxon>
        <taxon>Diaporthales</taxon>
        <taxon>Cytosporaceae</taxon>
        <taxon>Cytospora</taxon>
    </lineage>
</organism>
<dbReference type="GO" id="GO:0008168">
    <property type="term" value="F:methyltransferase activity"/>
    <property type="evidence" value="ECO:0007669"/>
    <property type="project" value="TreeGrafter"/>
</dbReference>
<dbReference type="EMBL" id="KN714673">
    <property type="protein sequence ID" value="KUI54300.1"/>
    <property type="molecule type" value="Genomic_DNA"/>
</dbReference>
<sequence>MRNHSDQSDQSYQGHGDQWKQPEMMSSPQHVKTEVTPAEEQVFYNQTDDSLPRVDMTDTIESTPVPIFGAGTVKSEFPPFQTSGSADAGIPALDFNGYILHAGPRPVPEELQRSSTGASIAEPDAILDEENGRTYHNYHDGRYYLPNDPAEQDRLDLQHKLWLVYLDGALCRAPIMSPKNVLDVATGTGIWAIQFARQNPESNVIGTDLSLIQPPNTTDNCSFVKEDAELDEWTLPVLFDYIHLRMVHTCFDNHQEVIRKCYDNLEPGGWIELQDAVFKLLCTDGSANGSHIEKFSQLILESGQTVGRDFDIPGKYKQMLTDAGFVDVVEEVGPIPGNPWPNEPKFKELGLWQMTNSYKALRGFGWKLFRKMGMPPDEIEELVRLAKDDIRNTQLHFFFPTYVVYGRKPDEWESAQPQSKRART</sequence>
<dbReference type="AlphaFoldDB" id="A0A194URJ6"/>
<dbReference type="InterPro" id="IPR029063">
    <property type="entry name" value="SAM-dependent_MTases_sf"/>
</dbReference>
<comment type="similarity">
    <text evidence="1">Belongs to the methyltransferase superfamily. LaeA methyltransferase family.</text>
</comment>